<dbReference type="Proteomes" id="UP000189935">
    <property type="component" value="Chromosome I"/>
</dbReference>
<dbReference type="EMBL" id="LT670844">
    <property type="protein sequence ID" value="SHL54450.1"/>
    <property type="molecule type" value="Genomic_DNA"/>
</dbReference>
<dbReference type="RefSeq" id="WP_079543386.1">
    <property type="nucleotide sequence ID" value="NZ_LT670844.1"/>
</dbReference>
<organism evidence="2 3">
    <name type="scientific">Bradyrhizobium lablabi</name>
    <dbReference type="NCBI Taxonomy" id="722472"/>
    <lineage>
        <taxon>Bacteria</taxon>
        <taxon>Pseudomonadati</taxon>
        <taxon>Pseudomonadota</taxon>
        <taxon>Alphaproteobacteria</taxon>
        <taxon>Hyphomicrobiales</taxon>
        <taxon>Nitrobacteraceae</taxon>
        <taxon>Bradyrhizobium</taxon>
    </lineage>
</organism>
<proteinExistence type="predicted"/>
<dbReference type="InterPro" id="IPR055259">
    <property type="entry name" value="YkvP/CgeB_Glyco_trans-like"/>
</dbReference>
<reference evidence="2 3" key="1">
    <citation type="submission" date="2016-11" db="EMBL/GenBank/DDBJ databases">
        <authorList>
            <person name="Jaros S."/>
            <person name="Januszkiewicz K."/>
            <person name="Wedrychowicz H."/>
        </authorList>
    </citation>
    <scope>NUCLEOTIDE SEQUENCE [LARGE SCALE GENOMIC DNA]</scope>
    <source>
        <strain evidence="2 3">GAS499</strain>
    </source>
</reference>
<evidence type="ECO:0000313" key="2">
    <source>
        <dbReference type="EMBL" id="SHL54450.1"/>
    </source>
</evidence>
<evidence type="ECO:0000313" key="3">
    <source>
        <dbReference type="Proteomes" id="UP000189935"/>
    </source>
</evidence>
<dbReference type="OrthoDB" id="7297944at2"/>
<accession>A0A1M7BHJ5</accession>
<dbReference type="AlphaFoldDB" id="A0A1M7BHJ5"/>
<dbReference type="Pfam" id="PF13524">
    <property type="entry name" value="Glyco_trans_1_2"/>
    <property type="match status" value="1"/>
</dbReference>
<gene>
    <name evidence="2" type="ORF">SAMN05444159_6160</name>
</gene>
<name>A0A1M7BHJ5_9BRAD</name>
<protein>
    <submittedName>
        <fullName evidence="2">Spore maturation protein CgeB</fullName>
    </submittedName>
</protein>
<evidence type="ECO:0000259" key="1">
    <source>
        <dbReference type="Pfam" id="PF13524"/>
    </source>
</evidence>
<sequence>MKILCVLSRYAYGKPERGENYDYVHFVPAFERLGHEVSFFDSGDRSLHGDFADLNMALLDRVARFRPDLIFCVLMHYEIWFETLDLIRQASPAVVVNWGTDDSWKFAQASRFFAEHVDLHVTTDRAAAETAPSRGLGNVFLSQWAASAATSLEPCSSQSCHYDVSFVGSMYGYRAEWIAALRASGIAVSCFGHGTENGVVSAAEIPEIFRASRISLNFSGSGQNPGGAGSLDQRQIKARTFEVPGAGGFLLTEVAPELEQYFAVGSEIAVFTSPGELVEKARHYLDHPGERDVIARAGHARVITEHTYERRISEILEKLRPLQAARKTQLWALSVDALAAAVEQHRHKGFAGRLRSLLIAAFSLVFGSERGPRAARRFSYELSWRLAGATTYRARGLPGRLFYAES</sequence>
<feature type="domain" description="Spore protein YkvP/CgeB glycosyl transferase-like" evidence="1">
    <location>
        <begin position="174"/>
        <end position="317"/>
    </location>
</feature>